<evidence type="ECO:0000256" key="2">
    <source>
        <dbReference type="ARBA" id="ARBA00022727"/>
    </source>
</evidence>
<gene>
    <name evidence="8" type="ORF">A3A44_01660</name>
</gene>
<evidence type="ECO:0000313" key="8">
    <source>
        <dbReference type="EMBL" id="OHA09561.1"/>
    </source>
</evidence>
<comment type="subcellular location">
    <subcellularLocation>
        <location evidence="6">Cytoplasm</location>
    </subcellularLocation>
</comment>
<dbReference type="InterPro" id="IPR027417">
    <property type="entry name" value="P-loop_NTPase"/>
</dbReference>
<comment type="subunit">
    <text evidence="6">Monomer.</text>
</comment>
<reference evidence="8 9" key="1">
    <citation type="journal article" date="2016" name="Nat. Commun.">
        <title>Thousands of microbial genomes shed light on interconnected biogeochemical processes in an aquifer system.</title>
        <authorList>
            <person name="Anantharaman K."/>
            <person name="Brown C.T."/>
            <person name="Hug L.A."/>
            <person name="Sharon I."/>
            <person name="Castelle C.J."/>
            <person name="Probst A.J."/>
            <person name="Thomas B.C."/>
            <person name="Singh A."/>
            <person name="Wilkins M.J."/>
            <person name="Karaoz U."/>
            <person name="Brodie E.L."/>
            <person name="Williams K.H."/>
            <person name="Hubbard S.S."/>
            <person name="Banfield J.F."/>
        </authorList>
    </citation>
    <scope>NUCLEOTIDE SEQUENCE [LARGE SCALE GENOMIC DNA]</scope>
</reference>
<keyword evidence="7" id="KW-0812">Transmembrane</keyword>
<feature type="transmembrane region" description="Helical" evidence="7">
    <location>
        <begin position="57"/>
        <end position="81"/>
    </location>
</feature>
<dbReference type="STRING" id="1802281.A3A44_01660"/>
<accession>A0A1G2LFF8</accession>
<organism evidence="8 9">
    <name type="scientific">Candidatus Sungbacteria bacterium RIFCSPLOWO2_01_FULL_60_25</name>
    <dbReference type="NCBI Taxonomy" id="1802281"/>
    <lineage>
        <taxon>Bacteria</taxon>
        <taxon>Candidatus Sungiibacteriota</taxon>
    </lineage>
</organism>
<protein>
    <recommendedName>
        <fullName evidence="6">Adenylate kinase</fullName>
        <ecNumber evidence="6">2.7.4.3</ecNumber>
    </recommendedName>
</protein>
<keyword evidence="7" id="KW-1133">Transmembrane helix</keyword>
<keyword evidence="3 6" id="KW-0547">Nucleotide-binding</keyword>
<dbReference type="InterPro" id="IPR000850">
    <property type="entry name" value="Adenylat/UMP-CMP_kin"/>
</dbReference>
<comment type="similarity">
    <text evidence="5">Belongs to the adenylate kinase family.</text>
</comment>
<keyword evidence="2" id="KW-0545">Nucleotide biosynthesis</keyword>
<keyword evidence="6" id="KW-0067">ATP-binding</keyword>
<dbReference type="AlphaFoldDB" id="A0A1G2LFF8"/>
<dbReference type="GO" id="GO:0004017">
    <property type="term" value="F:AMP kinase activity"/>
    <property type="evidence" value="ECO:0007669"/>
    <property type="project" value="UniProtKB-EC"/>
</dbReference>
<proteinExistence type="inferred from homology"/>
<sequence>MNMNRRRLRSAKTYVILGVSGSGKDTQAGLLLKALPKAYRISTGDSMRKMVKRKNAVGRYVAGVLSRGGLLPAWTPIYLWLAEFAEKLDGDESVFFTSGPRRIEEAKLLDRFLNDIGRPAPVALYLRIPASVAAARLRARGRHDDTPAAIRGRVAFFNEHVRPVIAYYRRSGRLIEVNGDQPVLGVSVEIKRKLHLR</sequence>
<evidence type="ECO:0000313" key="9">
    <source>
        <dbReference type="Proteomes" id="UP000178977"/>
    </source>
</evidence>
<dbReference type="EC" id="2.7.4.3" evidence="6"/>
<dbReference type="PANTHER" id="PTHR23359">
    <property type="entry name" value="NUCLEOTIDE KINASE"/>
    <property type="match status" value="1"/>
</dbReference>
<comment type="caution">
    <text evidence="8">The sequence shown here is derived from an EMBL/GenBank/DDBJ whole genome shotgun (WGS) entry which is preliminary data.</text>
</comment>
<keyword evidence="4 5" id="KW-0418">Kinase</keyword>
<evidence type="ECO:0000256" key="3">
    <source>
        <dbReference type="ARBA" id="ARBA00022741"/>
    </source>
</evidence>
<dbReference type="PRINTS" id="PR00094">
    <property type="entry name" value="ADENYLTKNASE"/>
</dbReference>
<dbReference type="Gene3D" id="3.40.50.300">
    <property type="entry name" value="P-loop containing nucleotide triphosphate hydrolases"/>
    <property type="match status" value="1"/>
</dbReference>
<dbReference type="GO" id="GO:0005524">
    <property type="term" value="F:ATP binding"/>
    <property type="evidence" value="ECO:0007669"/>
    <property type="project" value="UniProtKB-KW"/>
</dbReference>
<dbReference type="GO" id="GO:0005737">
    <property type="term" value="C:cytoplasm"/>
    <property type="evidence" value="ECO:0007669"/>
    <property type="project" value="UniProtKB-SubCell"/>
</dbReference>
<dbReference type="Pfam" id="PF00406">
    <property type="entry name" value="ADK"/>
    <property type="match status" value="1"/>
</dbReference>
<evidence type="ECO:0000256" key="5">
    <source>
        <dbReference type="RuleBase" id="RU003330"/>
    </source>
</evidence>
<evidence type="ECO:0000256" key="4">
    <source>
        <dbReference type="ARBA" id="ARBA00022777"/>
    </source>
</evidence>
<dbReference type="Proteomes" id="UP000178977">
    <property type="component" value="Unassembled WGS sequence"/>
</dbReference>
<name>A0A1G2LFF8_9BACT</name>
<keyword evidence="7" id="KW-0472">Membrane</keyword>
<evidence type="ECO:0000256" key="7">
    <source>
        <dbReference type="SAM" id="Phobius"/>
    </source>
</evidence>
<evidence type="ECO:0000256" key="1">
    <source>
        <dbReference type="ARBA" id="ARBA00022679"/>
    </source>
</evidence>
<evidence type="ECO:0000256" key="6">
    <source>
        <dbReference type="RuleBase" id="RU003331"/>
    </source>
</evidence>
<dbReference type="SUPFAM" id="SSF52540">
    <property type="entry name" value="P-loop containing nucleoside triphosphate hydrolases"/>
    <property type="match status" value="1"/>
</dbReference>
<keyword evidence="1 5" id="KW-0808">Transferase</keyword>
<comment type="catalytic activity">
    <reaction evidence="6">
        <text>AMP + ATP = 2 ADP</text>
        <dbReference type="Rhea" id="RHEA:12973"/>
        <dbReference type="ChEBI" id="CHEBI:30616"/>
        <dbReference type="ChEBI" id="CHEBI:456215"/>
        <dbReference type="ChEBI" id="CHEBI:456216"/>
        <dbReference type="EC" id="2.7.4.3"/>
    </reaction>
</comment>
<dbReference type="EMBL" id="MHQT01000022">
    <property type="protein sequence ID" value="OHA09561.1"/>
    <property type="molecule type" value="Genomic_DNA"/>
</dbReference>